<proteinExistence type="predicted"/>
<evidence type="ECO:0000313" key="4">
    <source>
        <dbReference type="Proteomes" id="UP000702954"/>
    </source>
</evidence>
<dbReference type="GO" id="GO:0033969">
    <property type="term" value="F:gamma-glutamyl-gamma-aminobutyrate hydrolase activity"/>
    <property type="evidence" value="ECO:0007669"/>
    <property type="project" value="TreeGrafter"/>
</dbReference>
<sequence length="233" mass="25303">MKPVIGIIVCGLMDDRQFVTNAYIQSIKYAKGVPLLLPLVRSDEALQTYCSLCDGFLFCGGNDITPLLFGKEPAKGLGTTNITLDIFQLRLLRAILKTKNPLLAICRGMQVLNVACGGTLLQDIDTSLHAPINHMQLSASRSEISHKVLVAKGSILSSITGSSLYTNSFHHQAVDSLGKGLVPTARTSDGIIEAIELSAHPFALGVQWHPECMYRTSPVMRDLFASFITACRK</sequence>
<dbReference type="PANTHER" id="PTHR43235:SF1">
    <property type="entry name" value="GLUTAMINE AMIDOTRANSFERASE PB2B2.05-RELATED"/>
    <property type="match status" value="1"/>
</dbReference>
<organism evidence="2 3">
    <name type="scientific">Faecalimonas umbilicata</name>
    <dbReference type="NCBI Taxonomy" id="1912855"/>
    <lineage>
        <taxon>Bacteria</taxon>
        <taxon>Bacillati</taxon>
        <taxon>Bacillota</taxon>
        <taxon>Clostridia</taxon>
        <taxon>Lachnospirales</taxon>
        <taxon>Lachnospiraceae</taxon>
        <taxon>Faecalimonas</taxon>
    </lineage>
</organism>
<dbReference type="EMBL" id="SLZV01000011">
    <property type="protein sequence ID" value="TCS68106.1"/>
    <property type="molecule type" value="Genomic_DNA"/>
</dbReference>
<dbReference type="GO" id="GO:0016740">
    <property type="term" value="F:transferase activity"/>
    <property type="evidence" value="ECO:0007669"/>
    <property type="project" value="UniProtKB-KW"/>
</dbReference>
<accession>A0A4R3JQQ9</accession>
<keyword evidence="1" id="KW-0378">Hydrolase</keyword>
<dbReference type="Gene3D" id="3.40.50.880">
    <property type="match status" value="1"/>
</dbReference>
<dbReference type="PROSITE" id="PS51273">
    <property type="entry name" value="GATASE_TYPE_1"/>
    <property type="match status" value="1"/>
</dbReference>
<dbReference type="InterPro" id="IPR044668">
    <property type="entry name" value="PuuD-like"/>
</dbReference>
<evidence type="ECO:0000313" key="1">
    <source>
        <dbReference type="EMBL" id="GBU05606.1"/>
    </source>
</evidence>
<dbReference type="InterPro" id="IPR029062">
    <property type="entry name" value="Class_I_gatase-like"/>
</dbReference>
<dbReference type="RefSeq" id="WP_116441902.1">
    <property type="nucleotide sequence ID" value="NZ_BHEO01000008.1"/>
</dbReference>
<reference evidence="2 3" key="2">
    <citation type="submission" date="2019-03" db="EMBL/GenBank/DDBJ databases">
        <title>Genomic Encyclopedia of Type Strains, Phase IV (KMG-IV): sequencing the most valuable type-strain genomes for metagenomic binning, comparative biology and taxonomic classification.</title>
        <authorList>
            <person name="Goeker M."/>
        </authorList>
    </citation>
    <scope>NUCLEOTIDE SEQUENCE [LARGE SCALE GENOMIC DNA]</scope>
    <source>
        <strain evidence="2 3">DSM 103426</strain>
    </source>
</reference>
<gene>
    <name evidence="2" type="ORF">EDD74_11151</name>
    <name evidence="1" type="ORF">FAEUMB_21470</name>
</gene>
<dbReference type="Proteomes" id="UP000294613">
    <property type="component" value="Unassembled WGS sequence"/>
</dbReference>
<keyword evidence="4" id="KW-1185">Reference proteome</keyword>
<dbReference type="AlphaFoldDB" id="A0A4R3JQQ9"/>
<dbReference type="GO" id="GO:0006598">
    <property type="term" value="P:polyamine catabolic process"/>
    <property type="evidence" value="ECO:0007669"/>
    <property type="project" value="TreeGrafter"/>
</dbReference>
<dbReference type="CDD" id="cd01745">
    <property type="entry name" value="GATase1_2"/>
    <property type="match status" value="1"/>
</dbReference>
<evidence type="ECO:0000313" key="3">
    <source>
        <dbReference type="Proteomes" id="UP000294613"/>
    </source>
</evidence>
<dbReference type="SUPFAM" id="SSF52317">
    <property type="entry name" value="Class I glutamine amidotransferase-like"/>
    <property type="match status" value="1"/>
</dbReference>
<dbReference type="Proteomes" id="UP000702954">
    <property type="component" value="Unassembled WGS sequence"/>
</dbReference>
<dbReference type="GO" id="GO:0005829">
    <property type="term" value="C:cytosol"/>
    <property type="evidence" value="ECO:0007669"/>
    <property type="project" value="TreeGrafter"/>
</dbReference>
<evidence type="ECO:0000313" key="2">
    <source>
        <dbReference type="EMBL" id="TCS68106.1"/>
    </source>
</evidence>
<name>A0A4R3JQQ9_9FIRM</name>
<dbReference type="PANTHER" id="PTHR43235">
    <property type="entry name" value="GLUTAMINE AMIDOTRANSFERASE PB2B2.05-RELATED"/>
    <property type="match status" value="1"/>
</dbReference>
<keyword evidence="2" id="KW-0808">Transferase</keyword>
<dbReference type="InterPro" id="IPR011697">
    <property type="entry name" value="Peptidase_C26"/>
</dbReference>
<dbReference type="EMBL" id="BHEO01000008">
    <property type="protein sequence ID" value="GBU05606.1"/>
    <property type="molecule type" value="Genomic_DNA"/>
</dbReference>
<protein>
    <submittedName>
        <fullName evidence="1">Gamma-glutamyl-gamma-aminobutyrate hydrolase</fullName>
    </submittedName>
    <submittedName>
        <fullName evidence="2">Putative glutamine amidotransferase</fullName>
    </submittedName>
</protein>
<keyword evidence="2" id="KW-0315">Glutamine amidotransferase</keyword>
<comment type="caution">
    <text evidence="2">The sequence shown here is derived from an EMBL/GenBank/DDBJ whole genome shotgun (WGS) entry which is preliminary data.</text>
</comment>
<reference evidence="1 4" key="1">
    <citation type="journal article" date="2018" name="Int. J. Syst. Evol. Microbiol.">
        <title>Draft Genome Sequence of Faecalimonas umbilicata JCM 30896T, an Acetate-Producing Bacterium Isolated from Human Feces.</title>
        <authorList>
            <person name="Sakamoto M."/>
            <person name="Ikeyama N."/>
            <person name="Yuki M."/>
            <person name="Ohkuma M."/>
        </authorList>
    </citation>
    <scope>NUCLEOTIDE SEQUENCE [LARGE SCALE GENOMIC DNA]</scope>
    <source>
        <strain evidence="1 4">EGH7</strain>
    </source>
</reference>
<dbReference type="Pfam" id="PF07722">
    <property type="entry name" value="Peptidase_C26"/>
    <property type="match status" value="1"/>
</dbReference>